<evidence type="ECO:0000313" key="2">
    <source>
        <dbReference type="EMBL" id="RHX87281.1"/>
    </source>
</evidence>
<dbReference type="GO" id="GO:0008236">
    <property type="term" value="F:serine-type peptidase activity"/>
    <property type="evidence" value="ECO:0007669"/>
    <property type="project" value="InterPro"/>
</dbReference>
<accession>A0A396YVN4</accession>
<dbReference type="Proteomes" id="UP000265798">
    <property type="component" value="Unassembled WGS sequence"/>
</dbReference>
<feature type="domain" description="Peptidase S9 prolyl oligopeptidase catalytic" evidence="1">
    <location>
        <begin position="65"/>
        <end position="169"/>
    </location>
</feature>
<evidence type="ECO:0000259" key="1">
    <source>
        <dbReference type="Pfam" id="PF00326"/>
    </source>
</evidence>
<reference evidence="3" key="1">
    <citation type="submission" date="2018-05" db="EMBL/GenBank/DDBJ databases">
        <title>Leptospira yasudae sp. nov. and Leptospira stimsonii sp. nov., two pathogenic species of the genus Leptospira isolated from environmental sources.</title>
        <authorList>
            <person name="Casanovas-Massana A."/>
            <person name="Hamond C."/>
            <person name="Santos L.A."/>
            <person name="Hacker K.P."/>
            <person name="Balassiano I."/>
            <person name="Medeiros M.A."/>
            <person name="Reis M.G."/>
            <person name="Ko A.I."/>
            <person name="Wunder E.A."/>
        </authorList>
    </citation>
    <scope>NUCLEOTIDE SEQUENCE [LARGE SCALE GENOMIC DNA]</scope>
    <source>
        <strain evidence="3">Yale</strain>
    </source>
</reference>
<comment type="caution">
    <text evidence="2">The sequence shown here is derived from an EMBL/GenBank/DDBJ whole genome shotgun (WGS) entry which is preliminary data.</text>
</comment>
<dbReference type="InterPro" id="IPR001375">
    <property type="entry name" value="Peptidase_S9_cat"/>
</dbReference>
<dbReference type="GO" id="GO:0006508">
    <property type="term" value="P:proteolysis"/>
    <property type="evidence" value="ECO:0007669"/>
    <property type="project" value="InterPro"/>
</dbReference>
<name>A0A396YVN4_9LEPT</name>
<gene>
    <name evidence="2" type="ORF">DLM75_17405</name>
</gene>
<protein>
    <recommendedName>
        <fullName evidence="1">Peptidase S9 prolyl oligopeptidase catalytic domain-containing protein</fullName>
    </recommendedName>
</protein>
<dbReference type="EMBL" id="QHCT01000005">
    <property type="protein sequence ID" value="RHX87281.1"/>
    <property type="molecule type" value="Genomic_DNA"/>
</dbReference>
<proteinExistence type="predicted"/>
<dbReference type="Gene3D" id="3.40.50.1820">
    <property type="entry name" value="alpha/beta hydrolase"/>
    <property type="match status" value="1"/>
</dbReference>
<dbReference type="Pfam" id="PF00326">
    <property type="entry name" value="Peptidase_S9"/>
    <property type="match status" value="1"/>
</dbReference>
<dbReference type="SUPFAM" id="SSF53474">
    <property type="entry name" value="alpha/beta-Hydrolases"/>
    <property type="match status" value="1"/>
</dbReference>
<organism evidence="2 3">
    <name type="scientific">Leptospira stimsonii</name>
    <dbReference type="NCBI Taxonomy" id="2202203"/>
    <lineage>
        <taxon>Bacteria</taxon>
        <taxon>Pseudomonadati</taxon>
        <taxon>Spirochaetota</taxon>
        <taxon>Spirochaetia</taxon>
        <taxon>Leptospirales</taxon>
        <taxon>Leptospiraceae</taxon>
        <taxon>Leptospira</taxon>
    </lineage>
</organism>
<dbReference type="AlphaFoldDB" id="A0A396YVN4"/>
<sequence length="274" mass="32012">MQTIKPDLFRFIFYGNGYSKLMYRTRFQKDIVAEFLPPKRKTKTQRLILLCDGMPSIPKKQGLVEFLSAKGYWVIYPRYRGAWESDGEFLKHSPHLDIKEIIDEVLDLKTIRENSFYKSFEVMPDEIFVIGGSFGGATALLSSLDSRVKKVIANCPVVDWKILKEEQAAETANPNYVSYLKETFGNAYRLPEKNWKKLYEGEFFNPAFHIKELNPLKIRMFHAVDDPYVPATVVKDFADRTKIRLKLLKKGGHLSTDLIVRKYWDEIHRFFLSH</sequence>
<dbReference type="InterPro" id="IPR029058">
    <property type="entry name" value="AB_hydrolase_fold"/>
</dbReference>
<evidence type="ECO:0000313" key="3">
    <source>
        <dbReference type="Proteomes" id="UP000265798"/>
    </source>
</evidence>